<evidence type="ECO:0000313" key="3">
    <source>
        <dbReference type="WBParaSite" id="OFLC_0001594401-mRNA-1"/>
    </source>
</evidence>
<proteinExistence type="predicted"/>
<evidence type="ECO:0000313" key="1">
    <source>
        <dbReference type="EMBL" id="VDP25110.1"/>
    </source>
</evidence>
<organism evidence="3">
    <name type="scientific">Onchocerca flexuosa</name>
    <dbReference type="NCBI Taxonomy" id="387005"/>
    <lineage>
        <taxon>Eukaryota</taxon>
        <taxon>Metazoa</taxon>
        <taxon>Ecdysozoa</taxon>
        <taxon>Nematoda</taxon>
        <taxon>Chromadorea</taxon>
        <taxon>Rhabditida</taxon>
        <taxon>Spirurina</taxon>
        <taxon>Spiruromorpha</taxon>
        <taxon>Filarioidea</taxon>
        <taxon>Onchocercidae</taxon>
        <taxon>Onchocerca</taxon>
    </lineage>
</organism>
<dbReference type="EMBL" id="UZAJ01043296">
    <property type="protein sequence ID" value="VDP25110.1"/>
    <property type="molecule type" value="Genomic_DNA"/>
</dbReference>
<accession>A0A183I869</accession>
<reference evidence="3" key="1">
    <citation type="submission" date="2016-06" db="UniProtKB">
        <authorList>
            <consortium name="WormBaseParasite"/>
        </authorList>
    </citation>
    <scope>IDENTIFICATION</scope>
</reference>
<dbReference type="STRING" id="387005.A0A183I869"/>
<dbReference type="Proteomes" id="UP000267606">
    <property type="component" value="Unassembled WGS sequence"/>
</dbReference>
<protein>
    <submittedName>
        <fullName evidence="3">Ribosomal_L12 domain-containing protein</fullName>
    </submittedName>
</protein>
<evidence type="ECO:0000313" key="2">
    <source>
        <dbReference type="Proteomes" id="UP000267606"/>
    </source>
</evidence>
<dbReference type="WBParaSite" id="OFLC_0001594401-mRNA-1">
    <property type="protein sequence ID" value="OFLC_0001594401-mRNA-1"/>
    <property type="gene ID" value="OFLC_0001594401"/>
</dbReference>
<dbReference type="AlphaFoldDB" id="A0A183I869"/>
<gene>
    <name evidence="1" type="ORF">OFLC_LOCUS15931</name>
</gene>
<name>A0A183I869_9BILA</name>
<sequence length="75" mass="8578">MVAQKQRDYLRNVVGLEPLVEFSYPADMPEAPSHVHKRVLLESEAIDDNETTVTKLRKIFGMEDDDARDMVSSLE</sequence>
<reference evidence="1 2" key="2">
    <citation type="submission" date="2018-11" db="EMBL/GenBank/DDBJ databases">
        <authorList>
            <consortium name="Pathogen Informatics"/>
        </authorList>
    </citation>
    <scope>NUCLEOTIDE SEQUENCE [LARGE SCALE GENOMIC DNA]</scope>
</reference>
<keyword evidence="2" id="KW-1185">Reference proteome</keyword>